<evidence type="ECO:0000256" key="1">
    <source>
        <dbReference type="SAM" id="SignalP"/>
    </source>
</evidence>
<dbReference type="Proteomes" id="UP001500547">
    <property type="component" value="Unassembled WGS sequence"/>
</dbReference>
<dbReference type="RefSeq" id="WP_345532034.1">
    <property type="nucleotide sequence ID" value="NZ_BAABLD010000005.1"/>
</dbReference>
<proteinExistence type="predicted"/>
<name>A0ABP9QHV4_9RHOO</name>
<sequence>MLKNLIFLLPVLLTVGCAAQLQLKPDTGESVTLHLFETQNSSHAYGHLAIFQDDYDCYGFSKMGTRASEMPAVKVIPTAGRKFLTVEVNYVGMSFQHPESCLWSVTFPIQSGDKYKIGIGNNSSVCSIEVFRLTKDQESQVPVRLTKRESTKPIIDGQGPWCVKDSAYLGSSSLLRPREQ</sequence>
<evidence type="ECO:0008006" key="4">
    <source>
        <dbReference type="Google" id="ProtNLM"/>
    </source>
</evidence>
<organism evidence="2 3">
    <name type="scientific">Viridibacterium curvum</name>
    <dbReference type="NCBI Taxonomy" id="1101404"/>
    <lineage>
        <taxon>Bacteria</taxon>
        <taxon>Pseudomonadati</taxon>
        <taxon>Pseudomonadota</taxon>
        <taxon>Betaproteobacteria</taxon>
        <taxon>Rhodocyclales</taxon>
        <taxon>Rhodocyclaceae</taxon>
        <taxon>Viridibacterium</taxon>
    </lineage>
</organism>
<evidence type="ECO:0000313" key="3">
    <source>
        <dbReference type="Proteomes" id="UP001500547"/>
    </source>
</evidence>
<feature type="signal peptide" evidence="1">
    <location>
        <begin position="1"/>
        <end position="19"/>
    </location>
</feature>
<feature type="chain" id="PRO_5045040651" description="Lipoprotein" evidence="1">
    <location>
        <begin position="20"/>
        <end position="180"/>
    </location>
</feature>
<keyword evidence="1" id="KW-0732">Signal</keyword>
<reference evidence="3" key="1">
    <citation type="journal article" date="2019" name="Int. J. Syst. Evol. Microbiol.">
        <title>The Global Catalogue of Microorganisms (GCM) 10K type strain sequencing project: providing services to taxonomists for standard genome sequencing and annotation.</title>
        <authorList>
            <consortium name="The Broad Institute Genomics Platform"/>
            <consortium name="The Broad Institute Genome Sequencing Center for Infectious Disease"/>
            <person name="Wu L."/>
            <person name="Ma J."/>
        </authorList>
    </citation>
    <scope>NUCLEOTIDE SEQUENCE [LARGE SCALE GENOMIC DNA]</scope>
    <source>
        <strain evidence="3">JCM 18715</strain>
    </source>
</reference>
<gene>
    <name evidence="2" type="ORF">GCM10025770_12680</name>
</gene>
<dbReference type="EMBL" id="BAABLD010000005">
    <property type="protein sequence ID" value="GAA5162207.1"/>
    <property type="molecule type" value="Genomic_DNA"/>
</dbReference>
<comment type="caution">
    <text evidence="2">The sequence shown here is derived from an EMBL/GenBank/DDBJ whole genome shotgun (WGS) entry which is preliminary data.</text>
</comment>
<accession>A0ABP9QHV4</accession>
<evidence type="ECO:0000313" key="2">
    <source>
        <dbReference type="EMBL" id="GAA5162207.1"/>
    </source>
</evidence>
<dbReference type="PROSITE" id="PS51257">
    <property type="entry name" value="PROKAR_LIPOPROTEIN"/>
    <property type="match status" value="1"/>
</dbReference>
<protein>
    <recommendedName>
        <fullName evidence="4">Lipoprotein</fullName>
    </recommendedName>
</protein>
<keyword evidence="3" id="KW-1185">Reference proteome</keyword>